<dbReference type="InterPro" id="IPR011032">
    <property type="entry name" value="GroES-like_sf"/>
</dbReference>
<dbReference type="SUPFAM" id="SSF50129">
    <property type="entry name" value="GroES-like"/>
    <property type="match status" value="1"/>
</dbReference>
<keyword evidence="3" id="KW-1185">Reference proteome</keyword>
<dbReference type="Pfam" id="PF00107">
    <property type="entry name" value="ADH_zinc_N"/>
    <property type="match status" value="1"/>
</dbReference>
<organism evidence="2 3">
    <name type="scientific">Amanita muscaria (strain Koide BX008)</name>
    <dbReference type="NCBI Taxonomy" id="946122"/>
    <lineage>
        <taxon>Eukaryota</taxon>
        <taxon>Fungi</taxon>
        <taxon>Dikarya</taxon>
        <taxon>Basidiomycota</taxon>
        <taxon>Agaricomycotina</taxon>
        <taxon>Agaricomycetes</taxon>
        <taxon>Agaricomycetidae</taxon>
        <taxon>Agaricales</taxon>
        <taxon>Pluteineae</taxon>
        <taxon>Amanitaceae</taxon>
        <taxon>Amanita</taxon>
    </lineage>
</organism>
<evidence type="ECO:0000259" key="1">
    <source>
        <dbReference type="SMART" id="SM00829"/>
    </source>
</evidence>
<dbReference type="SUPFAM" id="SSF51735">
    <property type="entry name" value="NAD(P)-binding Rossmann-fold domains"/>
    <property type="match status" value="1"/>
</dbReference>
<name>A0A0C2S214_AMAMK</name>
<dbReference type="PANTHER" id="PTHR45348:SF2">
    <property type="entry name" value="ZINC-TYPE ALCOHOL DEHYDROGENASE-LIKE PROTEIN C2E1P3.01"/>
    <property type="match status" value="1"/>
</dbReference>
<dbReference type="InterPro" id="IPR013154">
    <property type="entry name" value="ADH-like_N"/>
</dbReference>
<dbReference type="Pfam" id="PF08240">
    <property type="entry name" value="ADH_N"/>
    <property type="match status" value="1"/>
</dbReference>
<dbReference type="InterPro" id="IPR047122">
    <property type="entry name" value="Trans-enoyl_RdTase-like"/>
</dbReference>
<dbReference type="Gene3D" id="3.90.180.10">
    <property type="entry name" value="Medium-chain alcohol dehydrogenases, catalytic domain"/>
    <property type="match status" value="1"/>
</dbReference>
<dbReference type="GO" id="GO:0016651">
    <property type="term" value="F:oxidoreductase activity, acting on NAD(P)H"/>
    <property type="evidence" value="ECO:0007669"/>
    <property type="project" value="InterPro"/>
</dbReference>
<dbReference type="CDD" id="cd08249">
    <property type="entry name" value="enoyl_reductase_like"/>
    <property type="match status" value="1"/>
</dbReference>
<feature type="domain" description="Enoyl reductase (ER)" evidence="1">
    <location>
        <begin position="14"/>
        <end position="343"/>
    </location>
</feature>
<dbReference type="Gene3D" id="3.40.50.720">
    <property type="entry name" value="NAD(P)-binding Rossmann-like Domain"/>
    <property type="match status" value="1"/>
</dbReference>
<dbReference type="InterPro" id="IPR020843">
    <property type="entry name" value="ER"/>
</dbReference>
<dbReference type="Proteomes" id="UP000054549">
    <property type="component" value="Unassembled WGS sequence"/>
</dbReference>
<sequence>MSTPSKQKALVLPSPHAQFIVTELNVPKPGLGEILVKVQAASLNPVDGLIQKFNVLVSKYPAILGVDPAGDVVALGEGVNGFEIGDKVFFQAIFDNRRAAYQQYTIAKSEVVAKIPPNMNYDTVVTFPCAGGAAYLGLFDSLPYGLGLPNPLVAGYKPKAGQTILIIGGSSTVGQFAIQFAKLAGISTVIVTASQKHTAHLVALGATHVVDRFLPPQEIELKITEIIDKKPLTIVLDAISHPDTQKLGYDLISTSEGGNMAVVMDEAVKNKVENKKIGRVSVVRENPEDREDMRLLYSKIGSMLSDGTIKPPRLEVLGNGLAGVPAGLQRIGDGQVSGTKLVVHPPETP</sequence>
<dbReference type="AlphaFoldDB" id="A0A0C2S214"/>
<dbReference type="SMART" id="SM00829">
    <property type="entry name" value="PKS_ER"/>
    <property type="match status" value="1"/>
</dbReference>
<dbReference type="OrthoDB" id="3233595at2759"/>
<gene>
    <name evidence="2" type="ORF">M378DRAFT_88954</name>
</gene>
<dbReference type="InterPro" id="IPR013149">
    <property type="entry name" value="ADH-like_C"/>
</dbReference>
<evidence type="ECO:0000313" key="3">
    <source>
        <dbReference type="Proteomes" id="UP000054549"/>
    </source>
</evidence>
<accession>A0A0C2S214</accession>
<dbReference type="InParanoid" id="A0A0C2S214"/>
<evidence type="ECO:0000313" key="2">
    <source>
        <dbReference type="EMBL" id="KIL56690.1"/>
    </source>
</evidence>
<reference evidence="2 3" key="1">
    <citation type="submission" date="2014-04" db="EMBL/GenBank/DDBJ databases">
        <title>Evolutionary Origins and Diversification of the Mycorrhizal Mutualists.</title>
        <authorList>
            <consortium name="DOE Joint Genome Institute"/>
            <consortium name="Mycorrhizal Genomics Consortium"/>
            <person name="Kohler A."/>
            <person name="Kuo A."/>
            <person name="Nagy L.G."/>
            <person name="Floudas D."/>
            <person name="Copeland A."/>
            <person name="Barry K.W."/>
            <person name="Cichocki N."/>
            <person name="Veneault-Fourrey C."/>
            <person name="LaButti K."/>
            <person name="Lindquist E.A."/>
            <person name="Lipzen A."/>
            <person name="Lundell T."/>
            <person name="Morin E."/>
            <person name="Murat C."/>
            <person name="Riley R."/>
            <person name="Ohm R."/>
            <person name="Sun H."/>
            <person name="Tunlid A."/>
            <person name="Henrissat B."/>
            <person name="Grigoriev I.V."/>
            <person name="Hibbett D.S."/>
            <person name="Martin F."/>
        </authorList>
    </citation>
    <scope>NUCLEOTIDE SEQUENCE [LARGE SCALE GENOMIC DNA]</scope>
    <source>
        <strain evidence="2 3">Koide BX008</strain>
    </source>
</reference>
<dbReference type="InterPro" id="IPR036291">
    <property type="entry name" value="NAD(P)-bd_dom_sf"/>
</dbReference>
<dbReference type="FunCoup" id="A0A0C2S214">
    <property type="interactions" value="9"/>
</dbReference>
<dbReference type="PANTHER" id="PTHR45348">
    <property type="entry name" value="HYPOTHETICAL OXIDOREDUCTASE (EUROFUNG)"/>
    <property type="match status" value="1"/>
</dbReference>
<protein>
    <recommendedName>
        <fullName evidence="1">Enoyl reductase (ER) domain-containing protein</fullName>
    </recommendedName>
</protein>
<dbReference type="EMBL" id="KN818405">
    <property type="protein sequence ID" value="KIL56690.1"/>
    <property type="molecule type" value="Genomic_DNA"/>
</dbReference>
<proteinExistence type="predicted"/>
<dbReference type="STRING" id="946122.A0A0C2S214"/>
<dbReference type="HOGENOM" id="CLU_026673_16_5_1"/>